<evidence type="ECO:0000256" key="1">
    <source>
        <dbReference type="SAM" id="Coils"/>
    </source>
</evidence>
<keyword evidence="1" id="KW-0175">Coiled coil</keyword>
<feature type="compositionally biased region" description="Low complexity" evidence="2">
    <location>
        <begin position="347"/>
        <end position="385"/>
    </location>
</feature>
<feature type="compositionally biased region" description="Polar residues" evidence="2">
    <location>
        <begin position="30"/>
        <end position="55"/>
    </location>
</feature>
<dbReference type="GO" id="GO:0005816">
    <property type="term" value="C:spindle pole body"/>
    <property type="evidence" value="ECO:0007669"/>
    <property type="project" value="TreeGrafter"/>
</dbReference>
<dbReference type="OrthoDB" id="5559380at2759"/>
<dbReference type="KEGG" id="tasa:A1Q1_04217"/>
<feature type="region of interest" description="Disordered" evidence="2">
    <location>
        <begin position="507"/>
        <end position="634"/>
    </location>
</feature>
<feature type="region of interest" description="Disordered" evidence="2">
    <location>
        <begin position="22"/>
        <end position="93"/>
    </location>
</feature>
<evidence type="ECO:0000256" key="2">
    <source>
        <dbReference type="SAM" id="MobiDB-lite"/>
    </source>
</evidence>
<feature type="region of interest" description="Disordered" evidence="2">
    <location>
        <begin position="323"/>
        <end position="403"/>
    </location>
</feature>
<dbReference type="HOGENOM" id="CLU_384021_0_0_1"/>
<dbReference type="EMBL" id="ALBS01000266">
    <property type="protein sequence ID" value="EJT46974.1"/>
    <property type="molecule type" value="Genomic_DNA"/>
</dbReference>
<protein>
    <recommendedName>
        <fullName evidence="5">GAR domain-containing protein</fullName>
    </recommendedName>
</protein>
<dbReference type="GeneID" id="25987730"/>
<feature type="compositionally biased region" description="Low complexity" evidence="2">
    <location>
        <begin position="613"/>
        <end position="627"/>
    </location>
</feature>
<sequence length="740" mass="79845">MLRGDDGLSDLVRKVVSLTLDSNSTNTTTEPTADSVSQTPSASISSVGNPTTQSLHTRDQSSSSISSLSYSNASGSGGPQRPRRSPLRRSKAGSVRLGGDVTALMLEIDALQSQVANLLDKIYEIEELRHSTSVRSAHAKLDALISDLHETIAHITPRIAALEASATSPDVQEMLAPLLADWQKVTKQHNLLQRELQEDPWLIRFKTTADQADGMMDPLSQSLSRAYIGRILGSVNAVPLSAPEGKLSIGHFREMTEAHSRLKSTYVPSVNRILKMMDKSVSDRPVKNGEALRRLNDMNQRWKTMQKQLSQLESKITMVMQQYDPDHSPDDSMEMLSPDGGGYFGGSPTVSSSHSSSHDTSTPLHRVTSGGSMNSMSSYGGSSFSAPYANSQHHHQPSHSPHAQHIQYQVNNHHQPLKTNNNSMNHVSPPAYKPTPRGLSKSVSTMNVRALGTPAVAQRTPSRQQLRPPSRTAPRTSLSQSQSVATSLSALAASPSDRLRRVGSSAIPQLSSFGSPATPANGGSGFRRPSLAPSSASGRMTPGPLNRRAMTPGPGVGESPPSSLTGMPTRRGGALPPMPGRASSRPSFAPQHGNRSMIGPSSFRPTSPASVGRPSSRASVKSSLSSRMPQGPGFGVQPFRPSKYDELDLAVQKVLDAVKPSIFVARLDPPLRRGQQKAEGEWTGEFVFGYGERSNAVKLLEMKSRGIESRFKVMVRDGGAWQDLSPFLEKRNRMAEADVF</sequence>
<evidence type="ECO:0008006" key="5">
    <source>
        <dbReference type="Google" id="ProtNLM"/>
    </source>
</evidence>
<feature type="region of interest" description="Disordered" evidence="2">
    <location>
        <begin position="415"/>
        <end position="484"/>
    </location>
</feature>
<dbReference type="InterPro" id="IPR013889">
    <property type="entry name" value="Karyogamy_KAR9"/>
</dbReference>
<dbReference type="VEuPathDB" id="FungiDB:A1Q1_04217"/>
<evidence type="ECO:0000313" key="4">
    <source>
        <dbReference type="Proteomes" id="UP000002748"/>
    </source>
</evidence>
<dbReference type="AlphaFoldDB" id="J6ER44"/>
<dbReference type="GO" id="GO:0043332">
    <property type="term" value="C:mating projection tip"/>
    <property type="evidence" value="ECO:0007669"/>
    <property type="project" value="TreeGrafter"/>
</dbReference>
<evidence type="ECO:0000313" key="3">
    <source>
        <dbReference type="EMBL" id="EJT46974.1"/>
    </source>
</evidence>
<organism evidence="3 4">
    <name type="scientific">Trichosporon asahii var. asahii (strain ATCC 90039 / CBS 2479 / JCM 2466 / KCTC 7840 / NBRC 103889/ NCYC 2677 / UAMH 7654)</name>
    <name type="common">Yeast</name>
    <dbReference type="NCBI Taxonomy" id="1186058"/>
    <lineage>
        <taxon>Eukaryota</taxon>
        <taxon>Fungi</taxon>
        <taxon>Dikarya</taxon>
        <taxon>Basidiomycota</taxon>
        <taxon>Agaricomycotina</taxon>
        <taxon>Tremellomycetes</taxon>
        <taxon>Trichosporonales</taxon>
        <taxon>Trichosporonaceae</taxon>
        <taxon>Trichosporon</taxon>
    </lineage>
</organism>
<feature type="coiled-coil region" evidence="1">
    <location>
        <begin position="101"/>
        <end position="128"/>
    </location>
</feature>
<accession>J6ER44</accession>
<dbReference type="Pfam" id="PF08580">
    <property type="entry name" value="KAR9"/>
    <property type="match status" value="1"/>
</dbReference>
<name>J6ER44_TRIAS</name>
<gene>
    <name evidence="3" type="ORF">A1Q1_04217</name>
</gene>
<dbReference type="GO" id="GO:0051293">
    <property type="term" value="P:establishment of spindle localization"/>
    <property type="evidence" value="ECO:0007669"/>
    <property type="project" value="TreeGrafter"/>
</dbReference>
<feature type="compositionally biased region" description="Polar residues" evidence="2">
    <location>
        <begin position="415"/>
        <end position="426"/>
    </location>
</feature>
<feature type="compositionally biased region" description="Low complexity" evidence="2">
    <location>
        <begin position="61"/>
        <end position="74"/>
    </location>
</feature>
<dbReference type="PANTHER" id="PTHR37271">
    <property type="entry name" value="KARYOGAMY PROTEIN KAR9"/>
    <property type="match status" value="1"/>
</dbReference>
<dbReference type="GO" id="GO:0005938">
    <property type="term" value="C:cell cortex"/>
    <property type="evidence" value="ECO:0007669"/>
    <property type="project" value="TreeGrafter"/>
</dbReference>
<dbReference type="RefSeq" id="XP_014178069.1">
    <property type="nucleotide sequence ID" value="XM_014322594.1"/>
</dbReference>
<proteinExistence type="predicted"/>
<reference evidence="3 4" key="1">
    <citation type="journal article" date="2012" name="Eukaryot. Cell">
        <title>Draft genome sequence of CBS 2479, the standard type strain of Trichosporon asahii.</title>
        <authorList>
            <person name="Yang R.Y."/>
            <person name="Li H.T."/>
            <person name="Zhu H."/>
            <person name="Zhou G.P."/>
            <person name="Wang M."/>
            <person name="Wang L."/>
        </authorList>
    </citation>
    <scope>NUCLEOTIDE SEQUENCE [LARGE SCALE GENOMIC DNA]</scope>
    <source>
        <strain evidence="4">ATCC 90039 / CBS 2479 / JCM 2466 / KCTC 7840 / NCYC 2677 / UAMH 7654</strain>
    </source>
</reference>
<comment type="caution">
    <text evidence="3">The sequence shown here is derived from an EMBL/GenBank/DDBJ whole genome shotgun (WGS) entry which is preliminary data.</text>
</comment>
<dbReference type="Proteomes" id="UP000002748">
    <property type="component" value="Unassembled WGS sequence"/>
</dbReference>
<feature type="compositionally biased region" description="Basic residues" evidence="2">
    <location>
        <begin position="81"/>
        <end position="91"/>
    </location>
</feature>
<dbReference type="PANTHER" id="PTHR37271:SF1">
    <property type="entry name" value="KARYOGAMY PROTEIN KAR9"/>
    <property type="match status" value="1"/>
</dbReference>
<dbReference type="Gene3D" id="1.20.58.60">
    <property type="match status" value="1"/>
</dbReference>
<dbReference type="GO" id="GO:0030473">
    <property type="term" value="P:nuclear migration along microtubule"/>
    <property type="evidence" value="ECO:0007669"/>
    <property type="project" value="TreeGrafter"/>
</dbReference>